<comment type="caution">
    <text evidence="2">The sequence shown here is derived from an EMBL/GenBank/DDBJ whole genome shotgun (WGS) entry which is preliminary data.</text>
</comment>
<organism evidence="2 3">
    <name type="scientific">Tanacetum coccineum</name>
    <dbReference type="NCBI Taxonomy" id="301880"/>
    <lineage>
        <taxon>Eukaryota</taxon>
        <taxon>Viridiplantae</taxon>
        <taxon>Streptophyta</taxon>
        <taxon>Embryophyta</taxon>
        <taxon>Tracheophyta</taxon>
        <taxon>Spermatophyta</taxon>
        <taxon>Magnoliopsida</taxon>
        <taxon>eudicotyledons</taxon>
        <taxon>Gunneridae</taxon>
        <taxon>Pentapetalae</taxon>
        <taxon>asterids</taxon>
        <taxon>campanulids</taxon>
        <taxon>Asterales</taxon>
        <taxon>Asteraceae</taxon>
        <taxon>Asteroideae</taxon>
        <taxon>Anthemideae</taxon>
        <taxon>Anthemidinae</taxon>
        <taxon>Tanacetum</taxon>
    </lineage>
</organism>
<proteinExistence type="predicted"/>
<keyword evidence="3" id="KW-1185">Reference proteome</keyword>
<protein>
    <recommendedName>
        <fullName evidence="4">RNase H type-1 domain-containing protein</fullName>
    </recommendedName>
</protein>
<reference evidence="2" key="2">
    <citation type="submission" date="2022-01" db="EMBL/GenBank/DDBJ databases">
        <authorList>
            <person name="Yamashiro T."/>
            <person name="Shiraishi A."/>
            <person name="Satake H."/>
            <person name="Nakayama K."/>
        </authorList>
    </citation>
    <scope>NUCLEOTIDE SEQUENCE</scope>
</reference>
<evidence type="ECO:0000256" key="1">
    <source>
        <dbReference type="SAM" id="MobiDB-lite"/>
    </source>
</evidence>
<evidence type="ECO:0000313" key="2">
    <source>
        <dbReference type="EMBL" id="GJU06480.1"/>
    </source>
</evidence>
<feature type="region of interest" description="Disordered" evidence="1">
    <location>
        <begin position="33"/>
        <end position="81"/>
    </location>
</feature>
<name>A0ABQ5J1Y4_9ASTR</name>
<evidence type="ECO:0000313" key="3">
    <source>
        <dbReference type="Proteomes" id="UP001151760"/>
    </source>
</evidence>
<dbReference type="Proteomes" id="UP001151760">
    <property type="component" value="Unassembled WGS sequence"/>
</dbReference>
<feature type="compositionally biased region" description="Basic and acidic residues" evidence="1">
    <location>
        <begin position="55"/>
        <end position="81"/>
    </location>
</feature>
<gene>
    <name evidence="2" type="ORF">Tco_1122910</name>
</gene>
<dbReference type="PANTHER" id="PTHR48475">
    <property type="entry name" value="RIBONUCLEASE H"/>
    <property type="match status" value="1"/>
</dbReference>
<accession>A0ABQ5J1Y4</accession>
<dbReference type="PANTHER" id="PTHR48475:SF2">
    <property type="entry name" value="RIBONUCLEASE H"/>
    <property type="match status" value="1"/>
</dbReference>
<reference evidence="2" key="1">
    <citation type="journal article" date="2022" name="Int. J. Mol. Sci.">
        <title>Draft Genome of Tanacetum Coccineum: Genomic Comparison of Closely Related Tanacetum-Family Plants.</title>
        <authorList>
            <person name="Yamashiro T."/>
            <person name="Shiraishi A."/>
            <person name="Nakayama K."/>
            <person name="Satake H."/>
        </authorList>
    </citation>
    <scope>NUCLEOTIDE SEQUENCE</scope>
</reference>
<sequence>MASSGSSDITKSPEGSRGWISRGILYLMIKSFRSSGSPSEHPKDKSGLAASAKLTRVELNKRSGDADLSKDKSGPESPPEFRRSWYVEGHIRSGVISSVLAQQHLSNSPTKGIVLGDEGPSSRGTKLNSTFITVEVPFTKYKQPTLAKWVIELRAYDIQYAPRVAVKGQILTDFLSNTSMEINVAPVRLYTDGASNIGGSRAGLILIAPDDVEHSYALRLNFSYFNNDVKYKALIARQRIATEMQEKVLELAGAFNRFRITHILRAENKKPDALSKLTTVQFDHLSKEVLVEELNHHSIEVQEVNMVVEEEGPVWMTPI</sequence>
<dbReference type="EMBL" id="BQNB010021445">
    <property type="protein sequence ID" value="GJU06480.1"/>
    <property type="molecule type" value="Genomic_DNA"/>
</dbReference>
<evidence type="ECO:0008006" key="4">
    <source>
        <dbReference type="Google" id="ProtNLM"/>
    </source>
</evidence>